<reference evidence="7 9" key="2">
    <citation type="journal article" date="2013" name="Nature">
        <title>Insights into bilaterian evolution from three spiralian genomes.</title>
        <authorList>
            <person name="Simakov O."/>
            <person name="Marletaz F."/>
            <person name="Cho S.J."/>
            <person name="Edsinger-Gonzales E."/>
            <person name="Havlak P."/>
            <person name="Hellsten U."/>
            <person name="Kuo D.H."/>
            <person name="Larsson T."/>
            <person name="Lv J."/>
            <person name="Arendt D."/>
            <person name="Savage R."/>
            <person name="Osoegawa K."/>
            <person name="de Jong P."/>
            <person name="Grimwood J."/>
            <person name="Chapman J.A."/>
            <person name="Shapiro H."/>
            <person name="Aerts A."/>
            <person name="Otillar R.P."/>
            <person name="Terry A.Y."/>
            <person name="Boore J.L."/>
            <person name="Grigoriev I.V."/>
            <person name="Lindberg D.R."/>
            <person name="Seaver E.C."/>
            <person name="Weisblat D.A."/>
            <person name="Putnam N.H."/>
            <person name="Rokhsar D.S."/>
        </authorList>
    </citation>
    <scope>NUCLEOTIDE SEQUENCE</scope>
    <source>
        <strain evidence="7 9">I ESC-2004</strain>
    </source>
</reference>
<dbReference type="FunFam" id="6.10.250.3410:FF:000001">
    <property type="entry name" value="Protein DBF4 homolog A"/>
    <property type="match status" value="1"/>
</dbReference>
<feature type="compositionally biased region" description="Polar residues" evidence="5">
    <location>
        <begin position="445"/>
        <end position="455"/>
    </location>
</feature>
<evidence type="ECO:0000259" key="6">
    <source>
        <dbReference type="PROSITE" id="PS51265"/>
    </source>
</evidence>
<dbReference type="AlphaFoldDB" id="R7VA15"/>
<keyword evidence="2 4" id="KW-0863">Zinc-finger</keyword>
<dbReference type="GO" id="GO:0043539">
    <property type="term" value="F:protein serine/threonine kinase activator activity"/>
    <property type="evidence" value="ECO:0007669"/>
    <property type="project" value="TreeGrafter"/>
</dbReference>
<dbReference type="Pfam" id="PF07535">
    <property type="entry name" value="zf-DBF"/>
    <property type="match status" value="1"/>
</dbReference>
<dbReference type="InterPro" id="IPR006572">
    <property type="entry name" value="Znf_DBF"/>
</dbReference>
<evidence type="ECO:0000256" key="5">
    <source>
        <dbReference type="SAM" id="MobiDB-lite"/>
    </source>
</evidence>
<dbReference type="GO" id="GO:0003676">
    <property type="term" value="F:nucleic acid binding"/>
    <property type="evidence" value="ECO:0007669"/>
    <property type="project" value="InterPro"/>
</dbReference>
<evidence type="ECO:0000256" key="3">
    <source>
        <dbReference type="ARBA" id="ARBA00022833"/>
    </source>
</evidence>
<dbReference type="EMBL" id="KB293808">
    <property type="protein sequence ID" value="ELU15454.1"/>
    <property type="molecule type" value="Genomic_DNA"/>
</dbReference>
<dbReference type="OrthoDB" id="21380at2759"/>
<evidence type="ECO:0000313" key="8">
    <source>
        <dbReference type="EnsemblMetazoa" id="CapteP203404"/>
    </source>
</evidence>
<proteinExistence type="predicted"/>
<feature type="region of interest" description="Disordered" evidence="5">
    <location>
        <begin position="445"/>
        <end position="472"/>
    </location>
</feature>
<sequence>MKSTSKVKKPSAGTIELCFSREVRLLITNRGHPGDYKRKGTSDRVDSPTVPSPFSLGSLRGVDSPLSPGTDLAINRPMTRGKAIAHKVNLTRNFGSTNVVEMAKQWNIRIVHFEQMEKWVVDQLKKLPDLTKSKKKMISAHSDRRTKVKILKEPCIKFESTCGIYRPQKLEMDIFPCIDFKTRQGSCPFDVPKESKLKRRTYSSSPKKEHRVKKKLVTAGELRKLRERMKQGYCELCEEKYDNMRQHVRQENHKAFVSDDKNYAELDKLISLGPNIETLLSKHEILSTPTHTRPASCPRRSTRARSARRTNSVPSEVSSPRLQNIRRKLCPREVQVVVAKVESETDDGEKEEGKEEEFVPDPIVLVREGSQNEDEQTDLKKKYKKIDLEEKWSVISDRSMGKFLHMETESEDFEGFSDKYKAQDSFPSDVSYELVNEIIVSATSEVSVNKENGVSSPPDATEKGPRRSPRKLLQLSSLTPKRPTLMELMEQRLGDTSEVESLWRSPSAKCRTSPRKKRVKISVPKTDEEPCEDVFAFSASPIKSPKTPVKQIVPNCATPKNVTTVQEEGPWGEIRSPVAQQQQRKFFKTPESSRKSTYLTAHKPWVDDQS</sequence>
<evidence type="ECO:0000256" key="1">
    <source>
        <dbReference type="ARBA" id="ARBA00022723"/>
    </source>
</evidence>
<dbReference type="GO" id="GO:0008270">
    <property type="term" value="F:zinc ion binding"/>
    <property type="evidence" value="ECO:0007669"/>
    <property type="project" value="UniProtKB-KW"/>
</dbReference>
<feature type="region of interest" description="Disordered" evidence="5">
    <location>
        <begin position="30"/>
        <end position="56"/>
    </location>
</feature>
<reference evidence="8" key="3">
    <citation type="submission" date="2015-06" db="UniProtKB">
        <authorList>
            <consortium name="EnsemblMetazoa"/>
        </authorList>
    </citation>
    <scope>IDENTIFICATION</scope>
</reference>
<dbReference type="PROSITE" id="PS51265">
    <property type="entry name" value="ZF_DBF4"/>
    <property type="match status" value="1"/>
</dbReference>
<evidence type="ECO:0000313" key="9">
    <source>
        <dbReference type="Proteomes" id="UP000014760"/>
    </source>
</evidence>
<reference evidence="9" key="1">
    <citation type="submission" date="2012-12" db="EMBL/GenBank/DDBJ databases">
        <authorList>
            <person name="Hellsten U."/>
            <person name="Grimwood J."/>
            <person name="Chapman J.A."/>
            <person name="Shapiro H."/>
            <person name="Aerts A."/>
            <person name="Otillar R.P."/>
            <person name="Terry A.Y."/>
            <person name="Boore J.L."/>
            <person name="Simakov O."/>
            <person name="Marletaz F."/>
            <person name="Cho S.-J."/>
            <person name="Edsinger-Gonzales E."/>
            <person name="Havlak P."/>
            <person name="Kuo D.-H."/>
            <person name="Larsson T."/>
            <person name="Lv J."/>
            <person name="Arendt D."/>
            <person name="Savage R."/>
            <person name="Osoegawa K."/>
            <person name="de Jong P."/>
            <person name="Lindberg D.R."/>
            <person name="Seaver E.C."/>
            <person name="Weisblat D.A."/>
            <person name="Putnam N.H."/>
            <person name="Grigoriev I.V."/>
            <person name="Rokhsar D.S."/>
        </authorList>
    </citation>
    <scope>NUCLEOTIDE SEQUENCE</scope>
    <source>
        <strain evidence="9">I ESC-2004</strain>
    </source>
</reference>
<dbReference type="InterPro" id="IPR051590">
    <property type="entry name" value="Replication_Regulatory_Kinase"/>
</dbReference>
<dbReference type="InterPro" id="IPR038545">
    <property type="entry name" value="Znf_DBF_sf"/>
</dbReference>
<dbReference type="EMBL" id="AMQN01000653">
    <property type="status" value="NOT_ANNOTATED_CDS"/>
    <property type="molecule type" value="Genomic_DNA"/>
</dbReference>
<dbReference type="GO" id="GO:0031431">
    <property type="term" value="C:Dbf4-dependent protein kinase complex"/>
    <property type="evidence" value="ECO:0007669"/>
    <property type="project" value="TreeGrafter"/>
</dbReference>
<evidence type="ECO:0000313" key="7">
    <source>
        <dbReference type="EMBL" id="ELU15454.1"/>
    </source>
</evidence>
<feature type="domain" description="DBF4-type" evidence="6">
    <location>
        <begin position="227"/>
        <end position="276"/>
    </location>
</feature>
<gene>
    <name evidence="7" type="ORF">CAPTEDRAFT_203404</name>
</gene>
<dbReference type="EMBL" id="AMQN01000652">
    <property type="status" value="NOT_ANNOTATED_CDS"/>
    <property type="molecule type" value="Genomic_DNA"/>
</dbReference>
<feature type="region of interest" description="Disordered" evidence="5">
    <location>
        <begin position="289"/>
        <end position="320"/>
    </location>
</feature>
<dbReference type="STRING" id="283909.R7VA15"/>
<organism evidence="7">
    <name type="scientific">Capitella teleta</name>
    <name type="common">Polychaete worm</name>
    <dbReference type="NCBI Taxonomy" id="283909"/>
    <lineage>
        <taxon>Eukaryota</taxon>
        <taxon>Metazoa</taxon>
        <taxon>Spiralia</taxon>
        <taxon>Lophotrochozoa</taxon>
        <taxon>Annelida</taxon>
        <taxon>Polychaeta</taxon>
        <taxon>Sedentaria</taxon>
        <taxon>Scolecida</taxon>
        <taxon>Capitellidae</taxon>
        <taxon>Capitella</taxon>
    </lineage>
</organism>
<dbReference type="Proteomes" id="UP000014760">
    <property type="component" value="Unassembled WGS sequence"/>
</dbReference>
<feature type="region of interest" description="Disordered" evidence="5">
    <location>
        <begin position="586"/>
        <end position="610"/>
    </location>
</feature>
<dbReference type="Gene3D" id="6.10.250.3410">
    <property type="entry name" value="DBF zinc finger"/>
    <property type="match status" value="1"/>
</dbReference>
<dbReference type="PANTHER" id="PTHR15375">
    <property type="entry name" value="ACTIVATOR OF S-PHASE KINASE-RELATED"/>
    <property type="match status" value="1"/>
</dbReference>
<keyword evidence="3" id="KW-0862">Zinc</keyword>
<dbReference type="GO" id="GO:0010571">
    <property type="term" value="P:positive regulation of nuclear cell cycle DNA replication"/>
    <property type="evidence" value="ECO:0007669"/>
    <property type="project" value="TreeGrafter"/>
</dbReference>
<dbReference type="PANTHER" id="PTHR15375:SF26">
    <property type="entry name" value="PROTEIN CHIFFON"/>
    <property type="match status" value="1"/>
</dbReference>
<dbReference type="GO" id="GO:1901987">
    <property type="term" value="P:regulation of cell cycle phase transition"/>
    <property type="evidence" value="ECO:0007669"/>
    <property type="project" value="TreeGrafter"/>
</dbReference>
<feature type="compositionally biased region" description="Polar residues" evidence="5">
    <location>
        <begin position="311"/>
        <end position="320"/>
    </location>
</feature>
<evidence type="ECO:0000256" key="4">
    <source>
        <dbReference type="PROSITE-ProRule" id="PRU00600"/>
    </source>
</evidence>
<dbReference type="SMART" id="SM00586">
    <property type="entry name" value="ZnF_DBF"/>
    <property type="match status" value="1"/>
</dbReference>
<feature type="region of interest" description="Disordered" evidence="5">
    <location>
        <begin position="495"/>
        <end position="517"/>
    </location>
</feature>
<keyword evidence="1" id="KW-0479">Metal-binding</keyword>
<keyword evidence="9" id="KW-1185">Reference proteome</keyword>
<name>R7VA15_CAPTE</name>
<accession>R7VA15</accession>
<dbReference type="HOGENOM" id="CLU_447783_0_0_1"/>
<protein>
    <recommendedName>
        <fullName evidence="6">DBF4-type domain-containing protein</fullName>
    </recommendedName>
</protein>
<dbReference type="EnsemblMetazoa" id="CapteT203404">
    <property type="protein sequence ID" value="CapteP203404"/>
    <property type="gene ID" value="CapteG203404"/>
</dbReference>
<evidence type="ECO:0000256" key="2">
    <source>
        <dbReference type="ARBA" id="ARBA00022771"/>
    </source>
</evidence>
<feature type="compositionally biased region" description="Basic and acidic residues" evidence="5">
    <location>
        <begin position="32"/>
        <end position="46"/>
    </location>
</feature>